<organism evidence="1">
    <name type="scientific">viral metagenome</name>
    <dbReference type="NCBI Taxonomy" id="1070528"/>
    <lineage>
        <taxon>unclassified sequences</taxon>
        <taxon>metagenomes</taxon>
        <taxon>organismal metagenomes</taxon>
    </lineage>
</organism>
<dbReference type="AlphaFoldDB" id="A0A6C0CFM1"/>
<accession>A0A6C0CFM1</accession>
<name>A0A6C0CFM1_9ZZZZ</name>
<evidence type="ECO:0000313" key="1">
    <source>
        <dbReference type="EMBL" id="QHT02479.1"/>
    </source>
</evidence>
<dbReference type="Pfam" id="PF19064">
    <property type="entry name" value="DUF5760"/>
    <property type="match status" value="1"/>
</dbReference>
<reference evidence="1" key="1">
    <citation type="journal article" date="2020" name="Nature">
        <title>Giant virus diversity and host interactions through global metagenomics.</title>
        <authorList>
            <person name="Schulz F."/>
            <person name="Roux S."/>
            <person name="Paez-Espino D."/>
            <person name="Jungbluth S."/>
            <person name="Walsh D.A."/>
            <person name="Denef V.J."/>
            <person name="McMahon K.D."/>
            <person name="Konstantinidis K.T."/>
            <person name="Eloe-Fadrosh E.A."/>
            <person name="Kyrpides N.C."/>
            <person name="Woyke T."/>
        </authorList>
    </citation>
    <scope>NUCLEOTIDE SEQUENCE</scope>
    <source>
        <strain evidence="1">GVMAG-M-3300020595-32</strain>
    </source>
</reference>
<dbReference type="InterPro" id="IPR043918">
    <property type="entry name" value="DUF5760"/>
</dbReference>
<proteinExistence type="predicted"/>
<protein>
    <submittedName>
        <fullName evidence="1">Uncharacterized protein</fullName>
    </submittedName>
</protein>
<dbReference type="EMBL" id="MN739395">
    <property type="protein sequence ID" value="QHT02479.1"/>
    <property type="molecule type" value="Genomic_DNA"/>
</dbReference>
<sequence length="123" mass="14547">MNTLEEIPKDQLDHFKTNVKDWLEMDEKIKVLEKEVREMKKIRNKQLEPKITGFMRSYNISDLNTESGKLKCNERNTKAPVNKKTIQESLQKVLSMEQATTAMDEIYLNRQVITKYTLSRPKK</sequence>